<feature type="transmembrane region" description="Helical" evidence="1">
    <location>
        <begin position="12"/>
        <end position="34"/>
    </location>
</feature>
<proteinExistence type="predicted"/>
<reference evidence="2 3" key="1">
    <citation type="journal article" date="2020" name="Nature">
        <title>Six reference-quality genomes reveal evolution of bat adaptations.</title>
        <authorList>
            <person name="Jebb D."/>
            <person name="Huang Z."/>
            <person name="Pippel M."/>
            <person name="Hughes G.M."/>
            <person name="Lavrichenko K."/>
            <person name="Devanna P."/>
            <person name="Winkler S."/>
            <person name="Jermiin L.S."/>
            <person name="Skirmuntt E.C."/>
            <person name="Katzourakis A."/>
            <person name="Burkitt-Gray L."/>
            <person name="Ray D.A."/>
            <person name="Sullivan K.A.M."/>
            <person name="Roscito J.G."/>
            <person name="Kirilenko B.M."/>
            <person name="Davalos L.M."/>
            <person name="Corthals A.P."/>
            <person name="Power M.L."/>
            <person name="Jones G."/>
            <person name="Ransome R.D."/>
            <person name="Dechmann D.K.N."/>
            <person name="Locatelli A.G."/>
            <person name="Puechmaille S.J."/>
            <person name="Fedrigo O."/>
            <person name="Jarvis E.D."/>
            <person name="Hiller M."/>
            <person name="Vernes S.C."/>
            <person name="Myers E.W."/>
            <person name="Teeling E.C."/>
        </authorList>
    </citation>
    <scope>NUCLEOTIDE SEQUENCE [LARGE SCALE GENOMIC DNA]</scope>
    <source>
        <strain evidence="2">MRouAeg1</strain>
        <tissue evidence="2">Muscle</tissue>
    </source>
</reference>
<feature type="transmembrane region" description="Helical" evidence="1">
    <location>
        <begin position="96"/>
        <end position="115"/>
    </location>
</feature>
<accession>A0A7J8H192</accession>
<protein>
    <submittedName>
        <fullName evidence="2">Uncharacterized protein</fullName>
    </submittedName>
</protein>
<evidence type="ECO:0000313" key="2">
    <source>
        <dbReference type="EMBL" id="KAF6465870.1"/>
    </source>
</evidence>
<dbReference type="EMBL" id="JACASE010000005">
    <property type="protein sequence ID" value="KAF6465870.1"/>
    <property type="molecule type" value="Genomic_DNA"/>
</dbReference>
<evidence type="ECO:0000313" key="3">
    <source>
        <dbReference type="Proteomes" id="UP000593571"/>
    </source>
</evidence>
<keyword evidence="1" id="KW-0812">Transmembrane</keyword>
<keyword evidence="3" id="KW-1185">Reference proteome</keyword>
<evidence type="ECO:0000256" key="1">
    <source>
        <dbReference type="SAM" id="Phobius"/>
    </source>
</evidence>
<keyword evidence="1" id="KW-0472">Membrane</keyword>
<dbReference type="Proteomes" id="UP000593571">
    <property type="component" value="Unassembled WGS sequence"/>
</dbReference>
<organism evidence="2 3">
    <name type="scientific">Rousettus aegyptiacus</name>
    <name type="common">Egyptian fruit bat</name>
    <name type="synonym">Pteropus aegyptiacus</name>
    <dbReference type="NCBI Taxonomy" id="9407"/>
    <lineage>
        <taxon>Eukaryota</taxon>
        <taxon>Metazoa</taxon>
        <taxon>Chordata</taxon>
        <taxon>Craniata</taxon>
        <taxon>Vertebrata</taxon>
        <taxon>Euteleostomi</taxon>
        <taxon>Mammalia</taxon>
        <taxon>Eutheria</taxon>
        <taxon>Laurasiatheria</taxon>
        <taxon>Chiroptera</taxon>
        <taxon>Yinpterochiroptera</taxon>
        <taxon>Pteropodoidea</taxon>
        <taxon>Pteropodidae</taxon>
        <taxon>Rousettinae</taxon>
        <taxon>Rousettus</taxon>
    </lineage>
</organism>
<feature type="transmembrane region" description="Helical" evidence="1">
    <location>
        <begin position="54"/>
        <end position="76"/>
    </location>
</feature>
<keyword evidence="1" id="KW-1133">Transmembrane helix</keyword>
<dbReference type="AlphaFoldDB" id="A0A7J8H192"/>
<sequence>MDTLVLFLILKLSLELFTIAYDISCGFVIYGLYYVEICSFYPHFAESFFFLNSYMDTVFCHISYISDFMFLGLLSFSLDAFGKRFIHFIYLFKEPALGFIDLSYCFSGLYFIYFYSDLYRFLPSIHLDFVCCSFSSFFLMVC</sequence>
<name>A0A7J8H192_ROUAE</name>
<comment type="caution">
    <text evidence="2">The sequence shown here is derived from an EMBL/GenBank/DDBJ whole genome shotgun (WGS) entry which is preliminary data.</text>
</comment>
<gene>
    <name evidence="2" type="ORF">HJG63_011254</name>
</gene>